<reference evidence="3" key="1">
    <citation type="submission" date="2023-08" db="EMBL/GenBank/DDBJ databases">
        <authorList>
            <person name="Chen Y."/>
            <person name="Shah S."/>
            <person name="Dougan E. K."/>
            <person name="Thang M."/>
            <person name="Chan C."/>
        </authorList>
    </citation>
    <scope>NUCLEOTIDE SEQUENCE</scope>
</reference>
<dbReference type="Pfam" id="PF10294">
    <property type="entry name" value="Methyltransf_16"/>
    <property type="match status" value="1"/>
</dbReference>
<dbReference type="GO" id="GO:0005524">
    <property type="term" value="F:ATP binding"/>
    <property type="evidence" value="ECO:0007669"/>
    <property type="project" value="UniProtKB-UniRule"/>
</dbReference>
<feature type="domain" description="Protein kinase" evidence="2">
    <location>
        <begin position="90"/>
        <end position="158"/>
    </location>
</feature>
<dbReference type="CDD" id="cd02440">
    <property type="entry name" value="AdoMet_MTases"/>
    <property type="match status" value="1"/>
</dbReference>
<keyword evidence="1" id="KW-0067">ATP-binding</keyword>
<dbReference type="PANTHER" id="PTHR14614:SF163">
    <property type="entry name" value="METHYLTRANSFERASE SMALL DOMAIN-CONTAINING PROTEIN"/>
    <property type="match status" value="1"/>
</dbReference>
<dbReference type="PANTHER" id="PTHR14614">
    <property type="entry name" value="HEPATOCELLULAR CARCINOMA-ASSOCIATED ANTIGEN"/>
    <property type="match status" value="1"/>
</dbReference>
<feature type="binding site" evidence="1">
    <location>
        <position position="117"/>
    </location>
    <ligand>
        <name>ATP</name>
        <dbReference type="ChEBI" id="CHEBI:30616"/>
    </ligand>
</feature>
<accession>A0AA36JQU5</accession>
<protein>
    <recommendedName>
        <fullName evidence="2">Protein kinase domain-containing protein</fullName>
    </recommendedName>
</protein>
<dbReference type="EMBL" id="CAUJNA010003836">
    <property type="protein sequence ID" value="CAJ1410717.1"/>
    <property type="molecule type" value="Genomic_DNA"/>
</dbReference>
<sequence length="490" mass="52897">MRGIARRAPGCAFLEDQAWAVHWCHLAQGSFPGVALVITTEEKVFLQCVVVKAAQGAFGTGGFTQRSAAQCVQVAACPCDLRFLDDTEEQQEHLGEGAFAIVRRLRRRKNGDLVALKVVEKYPLHIRNMLPQLQREVRIQGKLQHRHILRLLSCFEDEWAGAAATAAVLAASCGAVARGGGGGGGSPLQVKDCRTSYFLSAQSRFAGQTRRRCLLVAEAKTVPALPSEVDDYRVRAVCVSPSPPLPNRDQICTLVVSDVEDEEAMDKVMWHPAVGSSAQQAISLLRDAFGVLGVWPAAWVAAQRVMRFCQSRSRPVRMLELGCGAGLPSLCALASGAEVVATDLEELPLKLLQAAAEAQDLPGLEIKQMDVLAAAGFTRGRHTPCPSEAERFDVIVCSDCLYKPDVARAMATLIARALLAYPTTRVVVTDANRQGREDFLDELDTLLGLSLGNATPPYFEAVPVPSWAAELEVDPFDGSMPDTVGLLKLA</sequence>
<proteinExistence type="predicted"/>
<dbReference type="PROSITE" id="PS00107">
    <property type="entry name" value="PROTEIN_KINASE_ATP"/>
    <property type="match status" value="1"/>
</dbReference>
<keyword evidence="4" id="KW-1185">Reference proteome</keyword>
<dbReference type="InterPro" id="IPR017441">
    <property type="entry name" value="Protein_kinase_ATP_BS"/>
</dbReference>
<dbReference type="InterPro" id="IPR019410">
    <property type="entry name" value="Methyltransf_16"/>
</dbReference>
<dbReference type="Proteomes" id="UP001178507">
    <property type="component" value="Unassembled WGS sequence"/>
</dbReference>
<evidence type="ECO:0000259" key="2">
    <source>
        <dbReference type="Pfam" id="PF00069"/>
    </source>
</evidence>
<keyword evidence="1" id="KW-0547">Nucleotide-binding</keyword>
<gene>
    <name evidence="3" type="ORF">EVOR1521_LOCUS31487</name>
</gene>
<dbReference type="AlphaFoldDB" id="A0AA36JQU5"/>
<dbReference type="SUPFAM" id="SSF56112">
    <property type="entry name" value="Protein kinase-like (PK-like)"/>
    <property type="match status" value="1"/>
</dbReference>
<dbReference type="GO" id="GO:0004672">
    <property type="term" value="F:protein kinase activity"/>
    <property type="evidence" value="ECO:0007669"/>
    <property type="project" value="InterPro"/>
</dbReference>
<evidence type="ECO:0000313" key="4">
    <source>
        <dbReference type="Proteomes" id="UP001178507"/>
    </source>
</evidence>
<name>A0AA36JQU5_9DINO</name>
<organism evidence="3 4">
    <name type="scientific">Effrenium voratum</name>
    <dbReference type="NCBI Taxonomy" id="2562239"/>
    <lineage>
        <taxon>Eukaryota</taxon>
        <taxon>Sar</taxon>
        <taxon>Alveolata</taxon>
        <taxon>Dinophyceae</taxon>
        <taxon>Suessiales</taxon>
        <taxon>Symbiodiniaceae</taxon>
        <taxon>Effrenium</taxon>
    </lineage>
</organism>
<evidence type="ECO:0000313" key="3">
    <source>
        <dbReference type="EMBL" id="CAJ1410717.1"/>
    </source>
</evidence>
<comment type="caution">
    <text evidence="3">The sequence shown here is derived from an EMBL/GenBank/DDBJ whole genome shotgun (WGS) entry which is preliminary data.</text>
</comment>
<dbReference type="SUPFAM" id="SSF53335">
    <property type="entry name" value="S-adenosyl-L-methionine-dependent methyltransferases"/>
    <property type="match status" value="1"/>
</dbReference>
<dbReference type="InterPro" id="IPR029063">
    <property type="entry name" value="SAM-dependent_MTases_sf"/>
</dbReference>
<dbReference type="Gene3D" id="3.30.200.20">
    <property type="entry name" value="Phosphorylase Kinase, domain 1"/>
    <property type="match status" value="1"/>
</dbReference>
<dbReference type="InterPro" id="IPR011009">
    <property type="entry name" value="Kinase-like_dom_sf"/>
</dbReference>
<dbReference type="Pfam" id="PF00069">
    <property type="entry name" value="Pkinase"/>
    <property type="match status" value="1"/>
</dbReference>
<dbReference type="Gene3D" id="3.40.50.150">
    <property type="entry name" value="Vaccinia Virus protein VP39"/>
    <property type="match status" value="1"/>
</dbReference>
<evidence type="ECO:0000256" key="1">
    <source>
        <dbReference type="PROSITE-ProRule" id="PRU10141"/>
    </source>
</evidence>
<dbReference type="InterPro" id="IPR000719">
    <property type="entry name" value="Prot_kinase_dom"/>
</dbReference>